<organism evidence="3">
    <name type="scientific">Echinostoma caproni</name>
    <dbReference type="NCBI Taxonomy" id="27848"/>
    <lineage>
        <taxon>Eukaryota</taxon>
        <taxon>Metazoa</taxon>
        <taxon>Spiralia</taxon>
        <taxon>Lophotrochozoa</taxon>
        <taxon>Platyhelminthes</taxon>
        <taxon>Trematoda</taxon>
        <taxon>Digenea</taxon>
        <taxon>Plagiorchiida</taxon>
        <taxon>Echinostomata</taxon>
        <taxon>Echinostomatoidea</taxon>
        <taxon>Echinostomatidae</taxon>
        <taxon>Echinostoma</taxon>
    </lineage>
</organism>
<reference evidence="1 2" key="2">
    <citation type="submission" date="2018-11" db="EMBL/GenBank/DDBJ databases">
        <authorList>
            <consortium name="Pathogen Informatics"/>
        </authorList>
    </citation>
    <scope>NUCLEOTIDE SEQUENCE [LARGE SCALE GENOMIC DNA]</scope>
    <source>
        <strain evidence="1 2">Egypt</strain>
    </source>
</reference>
<dbReference type="WBParaSite" id="ECPE_0000957901-mRNA-1">
    <property type="protein sequence ID" value="ECPE_0000957901-mRNA-1"/>
    <property type="gene ID" value="ECPE_0000957901"/>
</dbReference>
<proteinExistence type="predicted"/>
<dbReference type="Proteomes" id="UP000272942">
    <property type="component" value="Unassembled WGS sequence"/>
</dbReference>
<keyword evidence="2" id="KW-1185">Reference proteome</keyword>
<gene>
    <name evidence="1" type="ORF">ECPE_LOCUS9549</name>
</gene>
<dbReference type="AlphaFoldDB" id="A0A183ARG4"/>
<evidence type="ECO:0000313" key="1">
    <source>
        <dbReference type="EMBL" id="VDP85566.1"/>
    </source>
</evidence>
<reference evidence="3" key="1">
    <citation type="submission" date="2016-06" db="UniProtKB">
        <authorList>
            <consortium name="WormBaseParasite"/>
        </authorList>
    </citation>
    <scope>IDENTIFICATION</scope>
</reference>
<protein>
    <submittedName>
        <fullName evidence="1 3">Uncharacterized protein</fullName>
    </submittedName>
</protein>
<sequence>MLICLKRFRFIPRIQPMSGWRVRSVLFAFCWLLLALCCLTVLWKVLGFLFLSHLSWHGAGDYVNWDLWTPAINVFSQPTWGIRQWWPVYVAKKIMSSYGSSVSIRVLRSLSITNALPIPLPISSSQPTLLLSSGVSFSVFVVIFEARLSPVSSSSRK</sequence>
<evidence type="ECO:0000313" key="2">
    <source>
        <dbReference type="Proteomes" id="UP000272942"/>
    </source>
</evidence>
<evidence type="ECO:0000313" key="3">
    <source>
        <dbReference type="WBParaSite" id="ECPE_0000957901-mRNA-1"/>
    </source>
</evidence>
<accession>A0A183ARG4</accession>
<dbReference type="EMBL" id="UZAN01047588">
    <property type="protein sequence ID" value="VDP85566.1"/>
    <property type="molecule type" value="Genomic_DNA"/>
</dbReference>
<name>A0A183ARG4_9TREM</name>
<dbReference type="OrthoDB" id="6257683at2759"/>